<dbReference type="PROSITE" id="PS51848">
    <property type="entry name" value="BMERB"/>
    <property type="match status" value="1"/>
</dbReference>
<dbReference type="Pfam" id="PF12130">
    <property type="entry name" value="bMERB_dom"/>
    <property type="match status" value="1"/>
</dbReference>
<sequence>MSKPPAPPVPGPPVTMPPATMPPVTMPPVTMPPVTTPPVTTPPVTTPPVTTAPVTTPPVTAPPVPAPRTKRPPRGILPPPDNSFHPNQPTTPPHPTLKAKSRHPWMTMVHPGPWTQLPPAPSPFTPPWASSLPGHHRGWFKARVAPPNPFAEAHKVANYIAGRKASKQPANQTKRSEPTSQSRKAPSPPKEKSDVAGQPRSRDRSNAVNVASTSSVASPFDGPAPSEKPPCEDPSPPSAQTDSSPGLGGSNQDRPGGSPAATAAGLPEGLGDTPLLAQTVCLASGLGVHVIAPASMDSSNAPGLGSSTQDGLLSGPVEGAHPPGSLTVPEAGATGGGAGTAGGRGRPDFAGTISLRGSASGYTPPAPASSGGLGSFADIGCEVPGVPDLGNALCGLPIDRGADITAQRGLPAPIEVPMGLSGLAIEQGLTEAAGQATLMALSSSPGLAGGPLISGLPGANPLGSSHLPAVGGRLGKPDLTQSDNLGGLSRGVDVASFVGQGRSADIGDSPEVPGVGECPAVGGLMESACAGAFAATPGLSSIPKSFSVPAIFSGLKKGRTTLSLNERPDPRPAVPRSNTMQASLSSRPQAPGYGFPPIKRKVRTDACVPTDDLQGELGEVSARLEELELCGAQLESKLRDCRNKKEEEAMLTDWMALIQEKQTLLRREAEITHLTEQKTLEERQADLEYKLRCLLIKPESEWSAEEEAQEQKMMEDLVAVIEQRNAIISSLDEDRKREKEDDSVLGAMKDQEFQKRGLSELKKSKGKFKPMKVFRMLGAQESKDKKN</sequence>
<feature type="compositionally biased region" description="Basic and acidic residues" evidence="1">
    <location>
        <begin position="189"/>
        <end position="205"/>
    </location>
</feature>
<dbReference type="PANTHER" id="PTHR23167">
    <property type="entry name" value="CALPONIN HOMOLOGY DOMAIN-CONTAINING PROTEIN DDB_G0272472-RELATED"/>
    <property type="match status" value="1"/>
</dbReference>
<feature type="compositionally biased region" description="Basic and acidic residues" evidence="1">
    <location>
        <begin position="732"/>
        <end position="742"/>
    </location>
</feature>
<evidence type="ECO:0000313" key="4">
    <source>
        <dbReference type="Proteomes" id="UP000694546"/>
    </source>
</evidence>
<dbReference type="RefSeq" id="XP_030237033.1">
    <property type="nucleotide sequence ID" value="XM_030381173.1"/>
</dbReference>
<feature type="compositionally biased region" description="Pro residues" evidence="1">
    <location>
        <begin position="116"/>
        <end position="126"/>
    </location>
</feature>
<feature type="domain" description="BMERB" evidence="2">
    <location>
        <begin position="596"/>
        <end position="747"/>
    </location>
</feature>
<dbReference type="GeneID" id="115561265"/>
<feature type="region of interest" description="Disordered" evidence="1">
    <location>
        <begin position="561"/>
        <end position="596"/>
    </location>
</feature>
<feature type="compositionally biased region" description="Gly residues" evidence="1">
    <location>
        <begin position="333"/>
        <end position="344"/>
    </location>
</feature>
<dbReference type="PANTHER" id="PTHR23167:SF89">
    <property type="entry name" value="MICAL-LIKE PROTEIN 1"/>
    <property type="match status" value="1"/>
</dbReference>
<feature type="region of interest" description="Disordered" evidence="1">
    <location>
        <begin position="1"/>
        <end position="129"/>
    </location>
</feature>
<organism evidence="3 4">
    <name type="scientific">Gadus morhua</name>
    <name type="common">Atlantic cod</name>
    <dbReference type="NCBI Taxonomy" id="8049"/>
    <lineage>
        <taxon>Eukaryota</taxon>
        <taxon>Metazoa</taxon>
        <taxon>Chordata</taxon>
        <taxon>Craniata</taxon>
        <taxon>Vertebrata</taxon>
        <taxon>Euteleostomi</taxon>
        <taxon>Actinopterygii</taxon>
        <taxon>Neopterygii</taxon>
        <taxon>Teleostei</taxon>
        <taxon>Neoteleostei</taxon>
        <taxon>Acanthomorphata</taxon>
        <taxon>Zeiogadaria</taxon>
        <taxon>Gadariae</taxon>
        <taxon>Gadiformes</taxon>
        <taxon>Gadoidei</taxon>
        <taxon>Gadidae</taxon>
        <taxon>Gadus</taxon>
    </lineage>
</organism>
<evidence type="ECO:0000256" key="1">
    <source>
        <dbReference type="SAM" id="MobiDB-lite"/>
    </source>
</evidence>
<protein>
    <submittedName>
        <fullName evidence="3">MICAL-like protein 1</fullName>
    </submittedName>
</protein>
<feature type="compositionally biased region" description="Polar residues" evidence="1">
    <location>
        <begin position="301"/>
        <end position="311"/>
    </location>
</feature>
<dbReference type="GeneTree" id="ENSGT00940000156057"/>
<feature type="region of interest" description="Disordered" evidence="1">
    <location>
        <begin position="732"/>
        <end position="751"/>
    </location>
</feature>
<gene>
    <name evidence="3" type="primary">LOC115561265</name>
</gene>
<feature type="compositionally biased region" description="Polar residues" evidence="1">
    <location>
        <begin position="168"/>
        <end position="184"/>
    </location>
</feature>
<evidence type="ECO:0000313" key="3">
    <source>
        <dbReference type="Ensembl" id="ENSGMOP00000038556.1"/>
    </source>
</evidence>
<dbReference type="OrthoDB" id="8062037at2759"/>
<evidence type="ECO:0000259" key="2">
    <source>
        <dbReference type="PROSITE" id="PS51848"/>
    </source>
</evidence>
<feature type="compositionally biased region" description="Low complexity" evidence="1">
    <location>
        <begin position="206"/>
        <end position="218"/>
    </location>
</feature>
<feature type="region of interest" description="Disordered" evidence="1">
    <location>
        <begin position="155"/>
        <end position="267"/>
    </location>
</feature>
<dbReference type="RefSeq" id="XP_030237044.1">
    <property type="nucleotide sequence ID" value="XM_030381184.1"/>
</dbReference>
<dbReference type="SMART" id="SM01203">
    <property type="entry name" value="DUF3585"/>
    <property type="match status" value="1"/>
</dbReference>
<dbReference type="Proteomes" id="UP000694546">
    <property type="component" value="Chromosome 2"/>
</dbReference>
<feature type="compositionally biased region" description="Pro residues" evidence="1">
    <location>
        <begin position="55"/>
        <end position="66"/>
    </location>
</feature>
<feature type="region of interest" description="Disordered" evidence="1">
    <location>
        <begin position="301"/>
        <end position="346"/>
    </location>
</feature>
<keyword evidence="4" id="KW-1185">Reference proteome</keyword>
<dbReference type="RefSeq" id="XP_030237051.1">
    <property type="nucleotide sequence ID" value="XM_030381191.1"/>
</dbReference>
<feature type="compositionally biased region" description="Pro residues" evidence="1">
    <location>
        <begin position="1"/>
        <end position="46"/>
    </location>
</feature>
<feature type="compositionally biased region" description="Pro residues" evidence="1">
    <location>
        <begin position="226"/>
        <end position="237"/>
    </location>
</feature>
<accession>A0A8C5AYC6</accession>
<dbReference type="InterPro" id="IPR050540">
    <property type="entry name" value="F-actin_Monoox_Mical"/>
</dbReference>
<feature type="compositionally biased region" description="Polar residues" evidence="1">
    <location>
        <begin position="576"/>
        <end position="588"/>
    </location>
</feature>
<dbReference type="Ensembl" id="ENSGMOT00000042416.1">
    <property type="protein sequence ID" value="ENSGMOP00000038556.1"/>
    <property type="gene ID" value="ENSGMOG00000027828.1"/>
</dbReference>
<dbReference type="InterPro" id="IPR022735">
    <property type="entry name" value="bMERB_dom"/>
</dbReference>
<dbReference type="AlphaFoldDB" id="A0A8C5AYC6"/>
<proteinExistence type="predicted"/>
<reference evidence="3" key="1">
    <citation type="submission" date="2025-08" db="UniProtKB">
        <authorList>
            <consortium name="Ensembl"/>
        </authorList>
    </citation>
    <scope>IDENTIFICATION</scope>
</reference>
<reference evidence="3" key="2">
    <citation type="submission" date="2025-09" db="UniProtKB">
        <authorList>
            <consortium name="Ensembl"/>
        </authorList>
    </citation>
    <scope>IDENTIFICATION</scope>
</reference>
<name>A0A8C5AYC6_GADMO</name>